<feature type="signal peptide" evidence="3">
    <location>
        <begin position="1"/>
        <end position="26"/>
    </location>
</feature>
<dbReference type="InterPro" id="IPR003423">
    <property type="entry name" value="OMP_efflux"/>
</dbReference>
<accession>A0ABX8BB56</accession>
<evidence type="ECO:0000256" key="2">
    <source>
        <dbReference type="SAM" id="Coils"/>
    </source>
</evidence>
<dbReference type="PANTHER" id="PTHR30203:SF24">
    <property type="entry name" value="BLR4935 PROTEIN"/>
    <property type="match status" value="1"/>
</dbReference>
<gene>
    <name evidence="4" type="ORF">J8C06_14060</name>
</gene>
<dbReference type="PANTHER" id="PTHR30203">
    <property type="entry name" value="OUTER MEMBRANE CATION EFFLUX PROTEIN"/>
    <property type="match status" value="1"/>
</dbReference>
<reference evidence="4 5" key="1">
    <citation type="submission" date="2021-03" db="EMBL/GenBank/DDBJ databases">
        <title>Genomic and phenotypic characterization of Chloracidobacterium isolates provides evidence for multiple species.</title>
        <authorList>
            <person name="Saini M.K."/>
            <person name="Costas A.M.G."/>
            <person name="Tank M."/>
            <person name="Bryant D.A."/>
        </authorList>
    </citation>
    <scope>NUCLEOTIDE SEQUENCE [LARGE SCALE GENOMIC DNA]</scope>
    <source>
        <strain evidence="4 5">BV2-C</strain>
    </source>
</reference>
<proteinExistence type="inferred from homology"/>
<keyword evidence="3" id="KW-0732">Signal</keyword>
<organism evidence="4 5">
    <name type="scientific">Chloracidobacterium validum</name>
    <dbReference type="NCBI Taxonomy" id="2821543"/>
    <lineage>
        <taxon>Bacteria</taxon>
        <taxon>Pseudomonadati</taxon>
        <taxon>Acidobacteriota</taxon>
        <taxon>Terriglobia</taxon>
        <taxon>Terriglobales</taxon>
        <taxon>Acidobacteriaceae</taxon>
        <taxon>Chloracidobacterium</taxon>
    </lineage>
</organism>
<sequence length="428" mass="47676">MLYAQPTRRWLCFLAALLWTLQVASAQSPSPMAVTVEQAVAETLQRNLNLLAERYEIPRAEAEVIAARLRPNPVLSLGGDHLDLLGTGYSLTNNAGPAEYSARVDWPLERPSKRRARIAVAEQARAAAEFRFQDALRQLTLEVQQAFVELQAAKESLSLARANQRTFEELVTINAARVRAGDLAPIELVRTRVSAVQLNQSVLQAEARWRVAQNRLQALMGRAEALDVFEAVGEMRRDALPASLSPLMTKAFDRRPDLCALRAEQARSLADLKLQLAQGKIEYTVGVEYRRQQGLAGTGNSLGLFLALPITIYDRNQGGIARAQAEVSQAERRIAALEREIRAELEATYTQCRAADAVLISFESGLLDQARDVLEVTEYAYRRGEASFVEFLDAQRTYNEARQGYIDARAEYARLRFTLDSLITEGMP</sequence>
<keyword evidence="2" id="KW-0175">Coiled coil</keyword>
<protein>
    <submittedName>
        <fullName evidence="4">TolC family protein</fullName>
    </submittedName>
</protein>
<evidence type="ECO:0000313" key="5">
    <source>
        <dbReference type="Proteomes" id="UP000676506"/>
    </source>
</evidence>
<dbReference type="SUPFAM" id="SSF56954">
    <property type="entry name" value="Outer membrane efflux proteins (OEP)"/>
    <property type="match status" value="1"/>
</dbReference>
<feature type="coiled-coil region" evidence="2">
    <location>
        <begin position="320"/>
        <end position="347"/>
    </location>
</feature>
<dbReference type="InterPro" id="IPR010131">
    <property type="entry name" value="MdtP/NodT-like"/>
</dbReference>
<name>A0ABX8BB56_9BACT</name>
<dbReference type="Proteomes" id="UP000676506">
    <property type="component" value="Chromosome 2"/>
</dbReference>
<dbReference type="Gene3D" id="1.20.1600.10">
    <property type="entry name" value="Outer membrane efflux proteins (OEP)"/>
    <property type="match status" value="1"/>
</dbReference>
<keyword evidence="5" id="KW-1185">Reference proteome</keyword>
<dbReference type="RefSeq" id="WP_211430052.1">
    <property type="nucleotide sequence ID" value="NZ_CP072649.1"/>
</dbReference>
<evidence type="ECO:0000256" key="3">
    <source>
        <dbReference type="SAM" id="SignalP"/>
    </source>
</evidence>
<evidence type="ECO:0000256" key="1">
    <source>
        <dbReference type="ARBA" id="ARBA00007613"/>
    </source>
</evidence>
<comment type="similarity">
    <text evidence="1">Belongs to the outer membrane factor (OMF) (TC 1.B.17) family.</text>
</comment>
<feature type="chain" id="PRO_5045816243" evidence="3">
    <location>
        <begin position="27"/>
        <end position="428"/>
    </location>
</feature>
<dbReference type="EMBL" id="CP072649">
    <property type="protein sequence ID" value="QUW04163.1"/>
    <property type="molecule type" value="Genomic_DNA"/>
</dbReference>
<dbReference type="Pfam" id="PF02321">
    <property type="entry name" value="OEP"/>
    <property type="match status" value="2"/>
</dbReference>
<evidence type="ECO:0000313" key="4">
    <source>
        <dbReference type="EMBL" id="QUW04163.1"/>
    </source>
</evidence>